<feature type="domain" description="Citrate transporter-like" evidence="8">
    <location>
        <begin position="31"/>
        <end position="343"/>
    </location>
</feature>
<dbReference type="AlphaFoldDB" id="A0AAE4BTX4"/>
<evidence type="ECO:0000256" key="1">
    <source>
        <dbReference type="ARBA" id="ARBA00004651"/>
    </source>
</evidence>
<dbReference type="EMBL" id="JAVDQD010000004">
    <property type="protein sequence ID" value="MDR6240117.1"/>
    <property type="molecule type" value="Genomic_DNA"/>
</dbReference>
<keyword evidence="2" id="KW-0813">Transport</keyword>
<evidence type="ECO:0000313" key="10">
    <source>
        <dbReference type="Proteomes" id="UP001185092"/>
    </source>
</evidence>
<feature type="transmembrane region" description="Helical" evidence="7">
    <location>
        <begin position="317"/>
        <end position="340"/>
    </location>
</feature>
<dbReference type="GO" id="GO:0005886">
    <property type="term" value="C:plasma membrane"/>
    <property type="evidence" value="ECO:0007669"/>
    <property type="project" value="UniProtKB-SubCell"/>
</dbReference>
<evidence type="ECO:0000256" key="4">
    <source>
        <dbReference type="ARBA" id="ARBA00022692"/>
    </source>
</evidence>
<dbReference type="GO" id="GO:0055085">
    <property type="term" value="P:transmembrane transport"/>
    <property type="evidence" value="ECO:0007669"/>
    <property type="project" value="InterPro"/>
</dbReference>
<feature type="transmembrane region" description="Helical" evidence="7">
    <location>
        <begin position="352"/>
        <end position="374"/>
    </location>
</feature>
<feature type="transmembrane region" description="Helical" evidence="7">
    <location>
        <begin position="37"/>
        <end position="54"/>
    </location>
</feature>
<evidence type="ECO:0000256" key="7">
    <source>
        <dbReference type="SAM" id="Phobius"/>
    </source>
</evidence>
<accession>A0AAE4BTX4</accession>
<dbReference type="PANTHER" id="PTHR43302:SF5">
    <property type="entry name" value="TRANSPORTER ARSB-RELATED"/>
    <property type="match status" value="1"/>
</dbReference>
<feature type="transmembrane region" description="Helical" evidence="7">
    <location>
        <begin position="141"/>
        <end position="160"/>
    </location>
</feature>
<feature type="transmembrane region" description="Helical" evidence="7">
    <location>
        <begin position="394"/>
        <end position="412"/>
    </location>
</feature>
<evidence type="ECO:0000256" key="6">
    <source>
        <dbReference type="ARBA" id="ARBA00023136"/>
    </source>
</evidence>
<comment type="caution">
    <text evidence="9">The sequence shown here is derived from an EMBL/GenBank/DDBJ whole genome shotgun (WGS) entry which is preliminary data.</text>
</comment>
<feature type="transmembrane region" description="Helical" evidence="7">
    <location>
        <begin position="274"/>
        <end position="293"/>
    </location>
</feature>
<feature type="transmembrane region" description="Helical" evidence="7">
    <location>
        <begin position="6"/>
        <end position="25"/>
    </location>
</feature>
<dbReference type="InterPro" id="IPR004680">
    <property type="entry name" value="Cit_transptr-like_dom"/>
</dbReference>
<keyword evidence="4 7" id="KW-0812">Transmembrane</keyword>
<keyword evidence="3" id="KW-1003">Cell membrane</keyword>
<name>A0AAE4BTX4_9BACT</name>
<comment type="subcellular location">
    <subcellularLocation>
        <location evidence="1">Cell membrane</location>
        <topology evidence="1">Multi-pass membrane protein</topology>
    </subcellularLocation>
</comment>
<feature type="transmembrane region" description="Helical" evidence="7">
    <location>
        <begin position="233"/>
        <end position="262"/>
    </location>
</feature>
<feature type="transmembrane region" description="Helical" evidence="7">
    <location>
        <begin position="101"/>
        <end position="129"/>
    </location>
</feature>
<proteinExistence type="predicted"/>
<dbReference type="RefSeq" id="WP_309939972.1">
    <property type="nucleotide sequence ID" value="NZ_AP025305.1"/>
</dbReference>
<sequence length="417" mass="46258">MELEYWHNAIIYIVVIVVYIGLAAGKFGKLKLDRSGIALLGAIVLLATGALTLQEAIKSINFPSLIILFGLMTISSHLELSGFYHFLAKRISFHIRKPSHFIPLLILSTGIFSALINNDIVCIAFTPILTMALISKKKEPIPYLIALALASNIGCGLTLIGNAQSVVIGEVAHLSFARYSLWAFLPVFLSLISCVLIVKYLHKHSTVRRKTHLLKKSEVQKIPFNKKQSIKGAVIVFLLVLAFLFGLPRYLSALVASGLILLNQDIKSKKILNGVNWQLLILFSGLFILMAALQKTHFPEQVYSWFEGKGVILEKPWITSLFTGVLGNFMNNAAGFILILQIIEIKQVLSGYVIALSNAFSGNLFLTSSVANIIVANEAKKLKVNITFREFLRYGIPVTLASFSILLFWIYITSMFL</sequence>
<dbReference type="Pfam" id="PF03600">
    <property type="entry name" value="CitMHS"/>
    <property type="match status" value="1"/>
</dbReference>
<feature type="transmembrane region" description="Helical" evidence="7">
    <location>
        <begin position="181"/>
        <end position="201"/>
    </location>
</feature>
<keyword evidence="5 7" id="KW-1133">Transmembrane helix</keyword>
<dbReference type="Proteomes" id="UP001185092">
    <property type="component" value="Unassembled WGS sequence"/>
</dbReference>
<dbReference type="PANTHER" id="PTHR43302">
    <property type="entry name" value="TRANSPORTER ARSB-RELATED"/>
    <property type="match status" value="1"/>
</dbReference>
<evidence type="ECO:0000313" key="9">
    <source>
        <dbReference type="EMBL" id="MDR6240117.1"/>
    </source>
</evidence>
<organism evidence="9 10">
    <name type="scientific">Aureibacter tunicatorum</name>
    <dbReference type="NCBI Taxonomy" id="866807"/>
    <lineage>
        <taxon>Bacteria</taxon>
        <taxon>Pseudomonadati</taxon>
        <taxon>Bacteroidota</taxon>
        <taxon>Cytophagia</taxon>
        <taxon>Cytophagales</taxon>
        <taxon>Persicobacteraceae</taxon>
        <taxon>Aureibacter</taxon>
    </lineage>
</organism>
<evidence type="ECO:0000256" key="2">
    <source>
        <dbReference type="ARBA" id="ARBA00022448"/>
    </source>
</evidence>
<feature type="transmembrane region" description="Helical" evidence="7">
    <location>
        <begin position="60"/>
        <end position="80"/>
    </location>
</feature>
<evidence type="ECO:0000256" key="5">
    <source>
        <dbReference type="ARBA" id="ARBA00022989"/>
    </source>
</evidence>
<gene>
    <name evidence="9" type="ORF">HNQ88_003183</name>
</gene>
<evidence type="ECO:0000256" key="3">
    <source>
        <dbReference type="ARBA" id="ARBA00022475"/>
    </source>
</evidence>
<keyword evidence="6 7" id="KW-0472">Membrane</keyword>
<keyword evidence="10" id="KW-1185">Reference proteome</keyword>
<reference evidence="9" key="1">
    <citation type="submission" date="2023-07" db="EMBL/GenBank/DDBJ databases">
        <title>Genomic Encyclopedia of Type Strains, Phase IV (KMG-IV): sequencing the most valuable type-strain genomes for metagenomic binning, comparative biology and taxonomic classification.</title>
        <authorList>
            <person name="Goeker M."/>
        </authorList>
    </citation>
    <scope>NUCLEOTIDE SEQUENCE</scope>
    <source>
        <strain evidence="9">DSM 26174</strain>
    </source>
</reference>
<protein>
    <submittedName>
        <fullName evidence="9">Na+/H+ antiporter NhaD/arsenite permease-like protein</fullName>
    </submittedName>
</protein>
<evidence type="ECO:0000259" key="8">
    <source>
        <dbReference type="Pfam" id="PF03600"/>
    </source>
</evidence>